<sequence>MPERIAREWNSLVQQTSTETHHIVCAIVRDNEDELRQRYRAYLEDDSDLASLVGEDTNLTAFTARFLEWIKKLVDPNATSGEIFFSDQDSLGETMARIGFPPHAVSRSIRKIKLWFLRHLAEAEVSRQQLIDAMAFVIGLFDIALEVREASYQKGVTSNARVNEAYRLHLLGQNLAMERERQRAALMEWGHGVLAAFYQSAASSELPRLSKSEFGLWLNHKAHILFERQPKLELIKQLVGRIDGELVPALERVSFGDRTQISDAAGRIEEELSAIKFLLNSIFEAHIEVESGRDPLTQLLTRRFMPSVLMREIQLQKASVASGFCVLLLDIDHFKRINDTHGHKVGDLALRSVAAAITESVRQTDFVFRYGGEEMLIVLVECDETMGLQVAEKVRSEIATLSIPLADGERLAITASIGVAAFGGELDYEGILARADKAVYQAKEDGRNRVMLAPAA</sequence>
<dbReference type="GO" id="GO:0020037">
    <property type="term" value="F:heme binding"/>
    <property type="evidence" value="ECO:0007669"/>
    <property type="project" value="InterPro"/>
</dbReference>
<evidence type="ECO:0000256" key="2">
    <source>
        <dbReference type="ARBA" id="ARBA00034247"/>
    </source>
</evidence>
<protein>
    <recommendedName>
        <fullName evidence="1">diguanylate cyclase</fullName>
        <ecNumber evidence="1">2.7.7.65</ecNumber>
    </recommendedName>
</protein>
<dbReference type="FunFam" id="3.30.70.270:FF:000001">
    <property type="entry name" value="Diguanylate cyclase domain protein"/>
    <property type="match status" value="1"/>
</dbReference>
<reference evidence="5" key="1">
    <citation type="submission" date="2016-08" db="EMBL/GenBank/DDBJ databases">
        <authorList>
            <person name="Varghese N."/>
            <person name="Submissions Spin"/>
        </authorList>
    </citation>
    <scope>NUCLEOTIDE SEQUENCE [LARGE SCALE GENOMIC DNA]</scope>
    <source>
        <strain evidence="5">HAMBI 2975</strain>
    </source>
</reference>
<dbReference type="Gene3D" id="1.10.490.10">
    <property type="entry name" value="Globins"/>
    <property type="match status" value="1"/>
</dbReference>
<dbReference type="InterPro" id="IPR012292">
    <property type="entry name" value="Globin/Proto"/>
</dbReference>
<dbReference type="InterPro" id="IPR043128">
    <property type="entry name" value="Rev_trsase/Diguanyl_cyclase"/>
</dbReference>
<dbReference type="EMBL" id="FMAG01000011">
    <property type="protein sequence ID" value="SCB47740.1"/>
    <property type="molecule type" value="Genomic_DNA"/>
</dbReference>
<proteinExistence type="predicted"/>
<dbReference type="AlphaFoldDB" id="A0A1C3X642"/>
<dbReference type="RefSeq" id="WP_092718494.1">
    <property type="nucleotide sequence ID" value="NZ_FMAG01000011.1"/>
</dbReference>
<dbReference type="PANTHER" id="PTHR45138:SF9">
    <property type="entry name" value="DIGUANYLATE CYCLASE DGCM-RELATED"/>
    <property type="match status" value="1"/>
</dbReference>
<dbReference type="PANTHER" id="PTHR45138">
    <property type="entry name" value="REGULATORY COMPONENTS OF SENSORY TRANSDUCTION SYSTEM"/>
    <property type="match status" value="1"/>
</dbReference>
<evidence type="ECO:0000313" key="5">
    <source>
        <dbReference type="Proteomes" id="UP000199101"/>
    </source>
</evidence>
<organism evidence="4 5">
    <name type="scientific">Rhizobium multihospitium</name>
    <dbReference type="NCBI Taxonomy" id="410764"/>
    <lineage>
        <taxon>Bacteria</taxon>
        <taxon>Pseudomonadati</taxon>
        <taxon>Pseudomonadota</taxon>
        <taxon>Alphaproteobacteria</taxon>
        <taxon>Hyphomicrobiales</taxon>
        <taxon>Rhizobiaceae</taxon>
        <taxon>Rhizobium/Agrobacterium group</taxon>
        <taxon>Rhizobium</taxon>
    </lineage>
</organism>
<dbReference type="InterPro" id="IPR050469">
    <property type="entry name" value="Diguanylate_Cyclase"/>
</dbReference>
<dbReference type="GO" id="GO:0043709">
    <property type="term" value="P:cell adhesion involved in single-species biofilm formation"/>
    <property type="evidence" value="ECO:0007669"/>
    <property type="project" value="TreeGrafter"/>
</dbReference>
<dbReference type="SUPFAM" id="SSF55073">
    <property type="entry name" value="Nucleotide cyclase"/>
    <property type="match status" value="1"/>
</dbReference>
<dbReference type="InterPro" id="IPR029787">
    <property type="entry name" value="Nucleotide_cyclase"/>
</dbReference>
<keyword evidence="5" id="KW-1185">Reference proteome</keyword>
<dbReference type="CDD" id="cd01949">
    <property type="entry name" value="GGDEF"/>
    <property type="match status" value="1"/>
</dbReference>
<dbReference type="Pfam" id="PF00990">
    <property type="entry name" value="GGDEF"/>
    <property type="match status" value="1"/>
</dbReference>
<dbReference type="NCBIfam" id="TIGR00254">
    <property type="entry name" value="GGDEF"/>
    <property type="match status" value="1"/>
</dbReference>
<evidence type="ECO:0000256" key="1">
    <source>
        <dbReference type="ARBA" id="ARBA00012528"/>
    </source>
</evidence>
<dbReference type="GO" id="GO:0052621">
    <property type="term" value="F:diguanylate cyclase activity"/>
    <property type="evidence" value="ECO:0007669"/>
    <property type="project" value="UniProtKB-EC"/>
</dbReference>
<accession>A0A1C3X642</accession>
<dbReference type="Proteomes" id="UP000199101">
    <property type="component" value="Unassembled WGS sequence"/>
</dbReference>
<dbReference type="InterPro" id="IPR044398">
    <property type="entry name" value="Globin-sensor_dom"/>
</dbReference>
<dbReference type="GO" id="GO:0019825">
    <property type="term" value="F:oxygen binding"/>
    <property type="evidence" value="ECO:0007669"/>
    <property type="project" value="InterPro"/>
</dbReference>
<dbReference type="OrthoDB" id="9812260at2"/>
<dbReference type="GO" id="GO:0005886">
    <property type="term" value="C:plasma membrane"/>
    <property type="evidence" value="ECO:0007669"/>
    <property type="project" value="TreeGrafter"/>
</dbReference>
<feature type="domain" description="GGDEF" evidence="3">
    <location>
        <begin position="322"/>
        <end position="455"/>
    </location>
</feature>
<name>A0A1C3X642_9HYPH</name>
<evidence type="ECO:0000259" key="3">
    <source>
        <dbReference type="PROSITE" id="PS50887"/>
    </source>
</evidence>
<evidence type="ECO:0000313" key="4">
    <source>
        <dbReference type="EMBL" id="SCB47740.1"/>
    </source>
</evidence>
<dbReference type="Pfam" id="PF11563">
    <property type="entry name" value="Protoglobin"/>
    <property type="match status" value="1"/>
</dbReference>
<dbReference type="InterPro" id="IPR048442">
    <property type="entry name" value="DosC_2nd"/>
</dbReference>
<dbReference type="STRING" id="410764.GA0061103_0211"/>
<dbReference type="SMART" id="SM00267">
    <property type="entry name" value="GGDEF"/>
    <property type="match status" value="1"/>
</dbReference>
<dbReference type="InterPro" id="IPR000160">
    <property type="entry name" value="GGDEF_dom"/>
</dbReference>
<dbReference type="PROSITE" id="PS50887">
    <property type="entry name" value="GGDEF"/>
    <property type="match status" value="1"/>
</dbReference>
<dbReference type="EC" id="2.7.7.65" evidence="1"/>
<dbReference type="GO" id="GO:1902201">
    <property type="term" value="P:negative regulation of bacterial-type flagellum-dependent cell motility"/>
    <property type="evidence" value="ECO:0007669"/>
    <property type="project" value="TreeGrafter"/>
</dbReference>
<dbReference type="Pfam" id="PF21118">
    <property type="entry name" value="DosC_2nd"/>
    <property type="match status" value="1"/>
</dbReference>
<comment type="catalytic activity">
    <reaction evidence="2">
        <text>2 GTP = 3',3'-c-di-GMP + 2 diphosphate</text>
        <dbReference type="Rhea" id="RHEA:24898"/>
        <dbReference type="ChEBI" id="CHEBI:33019"/>
        <dbReference type="ChEBI" id="CHEBI:37565"/>
        <dbReference type="ChEBI" id="CHEBI:58805"/>
        <dbReference type="EC" id="2.7.7.65"/>
    </reaction>
</comment>
<gene>
    <name evidence="4" type="ORF">GA0061103_0211</name>
</gene>
<dbReference type="Gene3D" id="3.30.70.270">
    <property type="match status" value="1"/>
</dbReference>